<proteinExistence type="predicted"/>
<accession>A0A9D4Q5B4</accession>
<feature type="region of interest" description="Disordered" evidence="1">
    <location>
        <begin position="123"/>
        <end position="142"/>
    </location>
</feature>
<name>A0A9D4Q5B4_RHISA</name>
<reference evidence="2" key="1">
    <citation type="journal article" date="2020" name="Cell">
        <title>Large-Scale Comparative Analyses of Tick Genomes Elucidate Their Genetic Diversity and Vector Capacities.</title>
        <authorList>
            <consortium name="Tick Genome and Microbiome Consortium (TIGMIC)"/>
            <person name="Jia N."/>
            <person name="Wang J."/>
            <person name="Shi W."/>
            <person name="Du L."/>
            <person name="Sun Y."/>
            <person name="Zhan W."/>
            <person name="Jiang J.F."/>
            <person name="Wang Q."/>
            <person name="Zhang B."/>
            <person name="Ji P."/>
            <person name="Bell-Sakyi L."/>
            <person name="Cui X.M."/>
            <person name="Yuan T.T."/>
            <person name="Jiang B.G."/>
            <person name="Yang W.F."/>
            <person name="Lam T.T."/>
            <person name="Chang Q.C."/>
            <person name="Ding S.J."/>
            <person name="Wang X.J."/>
            <person name="Zhu J.G."/>
            <person name="Ruan X.D."/>
            <person name="Zhao L."/>
            <person name="Wei J.T."/>
            <person name="Ye R.Z."/>
            <person name="Que T.C."/>
            <person name="Du C.H."/>
            <person name="Zhou Y.H."/>
            <person name="Cheng J.X."/>
            <person name="Dai P.F."/>
            <person name="Guo W.B."/>
            <person name="Han X.H."/>
            <person name="Huang E.J."/>
            <person name="Li L.F."/>
            <person name="Wei W."/>
            <person name="Gao Y.C."/>
            <person name="Liu J.Z."/>
            <person name="Shao H.Z."/>
            <person name="Wang X."/>
            <person name="Wang C.C."/>
            <person name="Yang T.C."/>
            <person name="Huo Q.B."/>
            <person name="Li W."/>
            <person name="Chen H.Y."/>
            <person name="Chen S.E."/>
            <person name="Zhou L.G."/>
            <person name="Ni X.B."/>
            <person name="Tian J.H."/>
            <person name="Sheng Y."/>
            <person name="Liu T."/>
            <person name="Pan Y.S."/>
            <person name="Xia L.Y."/>
            <person name="Li J."/>
            <person name="Zhao F."/>
            <person name="Cao W.C."/>
        </authorList>
    </citation>
    <scope>NUCLEOTIDE SEQUENCE</scope>
    <source>
        <strain evidence="2">Rsan-2018</strain>
    </source>
</reference>
<gene>
    <name evidence="2" type="ORF">HPB52_006874</name>
</gene>
<organism evidence="2 3">
    <name type="scientific">Rhipicephalus sanguineus</name>
    <name type="common">Brown dog tick</name>
    <name type="synonym">Ixodes sanguineus</name>
    <dbReference type="NCBI Taxonomy" id="34632"/>
    <lineage>
        <taxon>Eukaryota</taxon>
        <taxon>Metazoa</taxon>
        <taxon>Ecdysozoa</taxon>
        <taxon>Arthropoda</taxon>
        <taxon>Chelicerata</taxon>
        <taxon>Arachnida</taxon>
        <taxon>Acari</taxon>
        <taxon>Parasitiformes</taxon>
        <taxon>Ixodida</taxon>
        <taxon>Ixodoidea</taxon>
        <taxon>Ixodidae</taxon>
        <taxon>Rhipicephalinae</taxon>
        <taxon>Rhipicephalus</taxon>
        <taxon>Rhipicephalus</taxon>
    </lineage>
</organism>
<keyword evidence="3" id="KW-1185">Reference proteome</keyword>
<sequence length="142" mass="15348">MRSELNVLNAELEAVMTDEQGIEDYDSVVEYDEAAVCALALLEHNIDMLKTSSSLPATEPPTAADGNRSTEPSTITTHSQREFGARIQCTTCKRRHASTMCNPKSSAYAGSRKAPNVAVHVATNSTQHRLATEVSSRRSVPG</sequence>
<feature type="compositionally biased region" description="Polar residues" evidence="1">
    <location>
        <begin position="67"/>
        <end position="78"/>
    </location>
</feature>
<dbReference type="EMBL" id="JABSTV010001248">
    <property type="protein sequence ID" value="KAH7968197.1"/>
    <property type="molecule type" value="Genomic_DNA"/>
</dbReference>
<evidence type="ECO:0000313" key="3">
    <source>
        <dbReference type="Proteomes" id="UP000821837"/>
    </source>
</evidence>
<reference evidence="2" key="2">
    <citation type="submission" date="2021-09" db="EMBL/GenBank/DDBJ databases">
        <authorList>
            <person name="Jia N."/>
            <person name="Wang J."/>
            <person name="Shi W."/>
            <person name="Du L."/>
            <person name="Sun Y."/>
            <person name="Zhan W."/>
            <person name="Jiang J."/>
            <person name="Wang Q."/>
            <person name="Zhang B."/>
            <person name="Ji P."/>
            <person name="Sakyi L.B."/>
            <person name="Cui X."/>
            <person name="Yuan T."/>
            <person name="Jiang B."/>
            <person name="Yang W."/>
            <person name="Lam T.T.-Y."/>
            <person name="Chang Q."/>
            <person name="Ding S."/>
            <person name="Wang X."/>
            <person name="Zhu J."/>
            <person name="Ruan X."/>
            <person name="Zhao L."/>
            <person name="Wei J."/>
            <person name="Que T."/>
            <person name="Du C."/>
            <person name="Cheng J."/>
            <person name="Dai P."/>
            <person name="Han X."/>
            <person name="Huang E."/>
            <person name="Gao Y."/>
            <person name="Liu J."/>
            <person name="Shao H."/>
            <person name="Ye R."/>
            <person name="Li L."/>
            <person name="Wei W."/>
            <person name="Wang X."/>
            <person name="Wang C."/>
            <person name="Huo Q."/>
            <person name="Li W."/>
            <person name="Guo W."/>
            <person name="Chen H."/>
            <person name="Chen S."/>
            <person name="Zhou L."/>
            <person name="Zhou L."/>
            <person name="Ni X."/>
            <person name="Tian J."/>
            <person name="Zhou Y."/>
            <person name="Sheng Y."/>
            <person name="Liu T."/>
            <person name="Pan Y."/>
            <person name="Xia L."/>
            <person name="Li J."/>
            <person name="Zhao F."/>
            <person name="Cao W."/>
        </authorList>
    </citation>
    <scope>NUCLEOTIDE SEQUENCE</scope>
    <source>
        <strain evidence="2">Rsan-2018</strain>
        <tissue evidence="2">Larvae</tissue>
    </source>
</reference>
<feature type="region of interest" description="Disordered" evidence="1">
    <location>
        <begin position="52"/>
        <end position="80"/>
    </location>
</feature>
<dbReference type="Proteomes" id="UP000821837">
    <property type="component" value="Unassembled WGS sequence"/>
</dbReference>
<evidence type="ECO:0000256" key="1">
    <source>
        <dbReference type="SAM" id="MobiDB-lite"/>
    </source>
</evidence>
<evidence type="ECO:0000313" key="2">
    <source>
        <dbReference type="EMBL" id="KAH7968197.1"/>
    </source>
</evidence>
<comment type="caution">
    <text evidence="2">The sequence shown here is derived from an EMBL/GenBank/DDBJ whole genome shotgun (WGS) entry which is preliminary data.</text>
</comment>
<dbReference type="AlphaFoldDB" id="A0A9D4Q5B4"/>
<protein>
    <submittedName>
        <fullName evidence="2">Uncharacterized protein</fullName>
    </submittedName>
</protein>